<evidence type="ECO:0008006" key="3">
    <source>
        <dbReference type="Google" id="ProtNLM"/>
    </source>
</evidence>
<evidence type="ECO:0000313" key="1">
    <source>
        <dbReference type="EMBL" id="KAJ1198211.1"/>
    </source>
</evidence>
<sequence length="111" mass="11545">MVPRALLRHPLFAAVFRLWPPPSVPGGPPASIGSFRGCFLDAALGTPCTTITRAPGSRSGNPGAAAPLRLVNPAHAGAGQPPGTLCRFHRTAWHRSAVPAAPRQGSVRLDK</sequence>
<dbReference type="Proteomes" id="UP001066276">
    <property type="component" value="Chromosome 2_1"/>
</dbReference>
<accession>A0AAV7VBF0</accession>
<proteinExistence type="predicted"/>
<name>A0AAV7VBF0_PLEWA</name>
<comment type="caution">
    <text evidence="1">The sequence shown here is derived from an EMBL/GenBank/DDBJ whole genome shotgun (WGS) entry which is preliminary data.</text>
</comment>
<gene>
    <name evidence="1" type="ORF">NDU88_002055</name>
</gene>
<keyword evidence="2" id="KW-1185">Reference proteome</keyword>
<dbReference type="EMBL" id="JANPWB010000003">
    <property type="protein sequence ID" value="KAJ1198211.1"/>
    <property type="molecule type" value="Genomic_DNA"/>
</dbReference>
<organism evidence="1 2">
    <name type="scientific">Pleurodeles waltl</name>
    <name type="common">Iberian ribbed newt</name>
    <dbReference type="NCBI Taxonomy" id="8319"/>
    <lineage>
        <taxon>Eukaryota</taxon>
        <taxon>Metazoa</taxon>
        <taxon>Chordata</taxon>
        <taxon>Craniata</taxon>
        <taxon>Vertebrata</taxon>
        <taxon>Euteleostomi</taxon>
        <taxon>Amphibia</taxon>
        <taxon>Batrachia</taxon>
        <taxon>Caudata</taxon>
        <taxon>Salamandroidea</taxon>
        <taxon>Salamandridae</taxon>
        <taxon>Pleurodelinae</taxon>
        <taxon>Pleurodeles</taxon>
    </lineage>
</organism>
<evidence type="ECO:0000313" key="2">
    <source>
        <dbReference type="Proteomes" id="UP001066276"/>
    </source>
</evidence>
<reference evidence="1" key="1">
    <citation type="journal article" date="2022" name="bioRxiv">
        <title>Sequencing and chromosome-scale assembly of the giantPleurodeles waltlgenome.</title>
        <authorList>
            <person name="Brown T."/>
            <person name="Elewa A."/>
            <person name="Iarovenko S."/>
            <person name="Subramanian E."/>
            <person name="Araus A.J."/>
            <person name="Petzold A."/>
            <person name="Susuki M."/>
            <person name="Suzuki K.-i.T."/>
            <person name="Hayashi T."/>
            <person name="Toyoda A."/>
            <person name="Oliveira C."/>
            <person name="Osipova E."/>
            <person name="Leigh N.D."/>
            <person name="Simon A."/>
            <person name="Yun M.H."/>
        </authorList>
    </citation>
    <scope>NUCLEOTIDE SEQUENCE</scope>
    <source>
        <strain evidence="1">20211129_DDA</strain>
        <tissue evidence="1">Liver</tissue>
    </source>
</reference>
<protein>
    <recommendedName>
        <fullName evidence="3">Secreted protein</fullName>
    </recommendedName>
</protein>
<dbReference type="AlphaFoldDB" id="A0AAV7VBF0"/>